<evidence type="ECO:0000313" key="3">
    <source>
        <dbReference type="EMBL" id="AGO48363.1"/>
    </source>
</evidence>
<dbReference type="Proteomes" id="UP000014711">
    <property type="component" value="Segment"/>
</dbReference>
<name>S0A2B3_9CAUD</name>
<keyword evidence="4" id="KW-1185">Reference proteome</keyword>
<dbReference type="KEGG" id="vg:16796986"/>
<dbReference type="GeneID" id="16796986"/>
<proteinExistence type="inferred from homology"/>
<reference evidence="3 4" key="1">
    <citation type="journal article" date="2013" name="Proc. Natl. Acad. Sci. U.S.A.">
        <title>Twelve previously unknown phage genera are ubiquitous in global oceans.</title>
        <authorList>
            <person name="Holmfeldt K."/>
            <person name="Solonenko N."/>
            <person name="Shah M."/>
            <person name="Corrier K."/>
            <person name="Riemann L."/>
            <person name="Verberkmoes N.C."/>
            <person name="Sullivan M.B."/>
        </authorList>
    </citation>
    <scope>NUCLEOTIDE SEQUENCE [LARGE SCALE GENOMIC DNA]</scope>
    <source>
        <strain evidence="3">Phi10:1</strain>
    </source>
</reference>
<protein>
    <recommendedName>
        <fullName evidence="2">Protein ninG</fullName>
    </recommendedName>
</protein>
<comment type="similarity">
    <text evidence="1">Belongs to the ninG family.</text>
</comment>
<evidence type="ECO:0000256" key="1">
    <source>
        <dbReference type="ARBA" id="ARBA00008471"/>
    </source>
</evidence>
<accession>S0A2B3</accession>
<reference evidence="4" key="2">
    <citation type="submission" date="2013-03" db="EMBL/GenBank/DDBJ databases">
        <title>The Cellulophaga phages: a novel, diverse, and globally ubiquitous model system.</title>
        <authorList>
            <person name="Holmfeldt K."/>
            <person name="Solonenko N."/>
            <person name="Shah M."/>
            <person name="Corrier K."/>
            <person name="Riemann L."/>
            <person name="VerBerkmoes N.C."/>
            <person name="Sullivan M.B."/>
        </authorList>
    </citation>
    <scope>NUCLEOTIDE SEQUENCE [LARGE SCALE GENOMIC DNA]</scope>
</reference>
<dbReference type="RefSeq" id="YP_008241941.1">
    <property type="nucleotide sequence ID" value="NC_021802.1"/>
</dbReference>
<evidence type="ECO:0000313" key="4">
    <source>
        <dbReference type="Proteomes" id="UP000014711"/>
    </source>
</evidence>
<dbReference type="InterPro" id="IPR008713">
    <property type="entry name" value="Phage_lambda_NinG"/>
</dbReference>
<dbReference type="Pfam" id="PF05766">
    <property type="entry name" value="NinG"/>
    <property type="match status" value="1"/>
</dbReference>
<gene>
    <name evidence="3" type="ORF">Phi10:1_gp022</name>
</gene>
<evidence type="ECO:0000256" key="2">
    <source>
        <dbReference type="ARBA" id="ARBA00021638"/>
    </source>
</evidence>
<dbReference type="EMBL" id="KC821618">
    <property type="protein sequence ID" value="AGO48363.1"/>
    <property type="molecule type" value="Genomic_DNA"/>
</dbReference>
<sequence>MIKSKPCKGQNKAFGADACGKDTPVEKRKYGLCQTCYFNWMMENESGKIHYETQFLPKVKSVTRKEANKEKQKKKVEIMTKDAYRSKVIQPMINKIARLIDYGHPCIATGNFGKENGGHYISVGANRTTALNLHNIFIQSFESNHHASGDTLKYQDGLRNIFGIEYFNYVDSLRQIPPIKFTKQDFIELKPKCREVLKVLEKDLRLRTPIERIELRNWVNTQLGIYSKEFSCYQKINLK</sequence>
<organism evidence="3 4">
    <name type="scientific">Cellulophaga phage phi10:1</name>
    <dbReference type="NCBI Taxonomy" id="1327981"/>
    <lineage>
        <taxon>Viruses</taxon>
        <taxon>Duplodnaviria</taxon>
        <taxon>Heunggongvirae</taxon>
        <taxon>Uroviricota</taxon>
        <taxon>Caudoviricetes</taxon>
        <taxon>Assiduviridae</taxon>
        <taxon>Cebadecemvirus</taxon>
        <taxon>Cebadecemvirus phi10una</taxon>
    </lineage>
</organism>